<evidence type="ECO:0000313" key="1">
    <source>
        <dbReference type="EMBL" id="TBU65563.1"/>
    </source>
</evidence>
<proteinExistence type="predicted"/>
<name>A0A4Q9QCR4_9APHY</name>
<dbReference type="AlphaFoldDB" id="A0A4Q9QCR4"/>
<dbReference type="STRING" id="114155.A0A4Q9QCR4"/>
<dbReference type="EMBL" id="ML145084">
    <property type="protein sequence ID" value="TBU65563.1"/>
    <property type="molecule type" value="Genomic_DNA"/>
</dbReference>
<reference evidence="1 2" key="1">
    <citation type="submission" date="2019-01" db="EMBL/GenBank/DDBJ databases">
        <title>Draft genome sequences of three monokaryotic isolates of the white-rot basidiomycete fungus Dichomitus squalens.</title>
        <authorList>
            <consortium name="DOE Joint Genome Institute"/>
            <person name="Lopez S.C."/>
            <person name="Andreopoulos B."/>
            <person name="Pangilinan J."/>
            <person name="Lipzen A."/>
            <person name="Riley R."/>
            <person name="Ahrendt S."/>
            <person name="Ng V."/>
            <person name="Barry K."/>
            <person name="Daum C."/>
            <person name="Grigoriev I.V."/>
            <person name="Hilden K.S."/>
            <person name="Makela M.R."/>
            <person name="de Vries R.P."/>
        </authorList>
    </citation>
    <scope>NUCLEOTIDE SEQUENCE [LARGE SCALE GENOMIC DNA]</scope>
    <source>
        <strain evidence="1 2">CBS 464.89</strain>
    </source>
</reference>
<keyword evidence="2" id="KW-1185">Reference proteome</keyword>
<protein>
    <submittedName>
        <fullName evidence="1">Uncharacterized protein</fullName>
    </submittedName>
</protein>
<dbReference type="Proteomes" id="UP000292082">
    <property type="component" value="Unassembled WGS sequence"/>
</dbReference>
<evidence type="ECO:0000313" key="2">
    <source>
        <dbReference type="Proteomes" id="UP000292082"/>
    </source>
</evidence>
<gene>
    <name evidence="1" type="ORF">BD310DRAFT_943126</name>
</gene>
<sequence>MTFPFGHSTSGTQIGLGWTPLVHPGGFVYFKYKHLKDIEDTLHLVLEELRNHGVTSDDVEIGLDIYFDPTAPLPVCHGCYYLCNRESRQAIWLEYIQDEFFFEGEQHIQILGGEHLRLAAESAFWYTSVSDTDKETAKTTTVPYTADDLHRFLQLIKDINVTPRERFVRYHGEPFVQLDSDRNIRLEVNECQHSYWFSGASCLLHKIWFDNKVNYPNWRKFNRELQDDWTASITPSTVILSANVGFLAIQSVDQGGKFAADRTTGQIVSYIIGQACMTIRKT</sequence>
<accession>A0A4Q9QCR4</accession>
<organism evidence="1 2">
    <name type="scientific">Dichomitus squalens</name>
    <dbReference type="NCBI Taxonomy" id="114155"/>
    <lineage>
        <taxon>Eukaryota</taxon>
        <taxon>Fungi</taxon>
        <taxon>Dikarya</taxon>
        <taxon>Basidiomycota</taxon>
        <taxon>Agaricomycotina</taxon>
        <taxon>Agaricomycetes</taxon>
        <taxon>Polyporales</taxon>
        <taxon>Polyporaceae</taxon>
        <taxon>Dichomitus</taxon>
    </lineage>
</organism>